<protein>
    <submittedName>
        <fullName evidence="2">Chromosome partitioning protein ParB</fullName>
    </submittedName>
</protein>
<feature type="domain" description="ParB-like N-terminal" evidence="1">
    <location>
        <begin position="62"/>
        <end position="159"/>
    </location>
</feature>
<dbReference type="RefSeq" id="WP_035120328.1">
    <property type="nucleotide sequence ID" value="NZ_JRNE01000024.1"/>
</dbReference>
<evidence type="ECO:0000313" key="3">
    <source>
        <dbReference type="Proteomes" id="UP000029548"/>
    </source>
</evidence>
<comment type="caution">
    <text evidence="2">The sequence shown here is derived from an EMBL/GenBank/DDBJ whole genome shotgun (WGS) entry which is preliminary data.</text>
</comment>
<organism evidence="2 3">
    <name type="scientific">Corynebacterium freneyi DNF00450</name>
    <dbReference type="NCBI Taxonomy" id="1287475"/>
    <lineage>
        <taxon>Bacteria</taxon>
        <taxon>Bacillati</taxon>
        <taxon>Actinomycetota</taxon>
        <taxon>Actinomycetes</taxon>
        <taxon>Mycobacteriales</taxon>
        <taxon>Corynebacteriaceae</taxon>
        <taxon>Corynebacterium</taxon>
    </lineage>
</organism>
<evidence type="ECO:0000313" key="2">
    <source>
        <dbReference type="EMBL" id="KGF18318.1"/>
    </source>
</evidence>
<dbReference type="InterPro" id="IPR036086">
    <property type="entry name" value="ParB/Sulfiredoxin_sf"/>
</dbReference>
<dbReference type="SMART" id="SM00470">
    <property type="entry name" value="ParB"/>
    <property type="match status" value="1"/>
</dbReference>
<dbReference type="EMBL" id="JRNE01000024">
    <property type="protein sequence ID" value="KGF18318.1"/>
    <property type="molecule type" value="Genomic_DNA"/>
</dbReference>
<name>A0A095Y7X3_9CORY</name>
<dbReference type="AlphaFoldDB" id="A0A095Y7X3"/>
<evidence type="ECO:0000259" key="1">
    <source>
        <dbReference type="SMART" id="SM00470"/>
    </source>
</evidence>
<dbReference type="Proteomes" id="UP000029548">
    <property type="component" value="Unassembled WGS sequence"/>
</dbReference>
<gene>
    <name evidence="2" type="ORF">HMPREF1650_02025</name>
</gene>
<accession>A0A095Y7X3</accession>
<dbReference type="InterPro" id="IPR003115">
    <property type="entry name" value="ParB_N"/>
</dbReference>
<proteinExistence type="predicted"/>
<sequence>MADTGFPDADAQADFARARRRARLSRAVSRLRRQPDDVTQVLPYDEVVAALGETGRRELGLMDVPVDAIVGSVDRTGQFDRAFRPITATTRDRWARINAAQRRGETVPPVRLRKVGGMYFVVDGHHRVSIARNRGNPTIDAYVTEILTSVDADGIHSNRDLVLKDHRRIFLSRVPLSDDRAATIVLPNPWKYAELAENVEAWGFRAMQAEGVFLDRREVADRWFTTEYEPVVAAARAIGLAPNHTDAELYLWIAAERYRLIRRHEWTDEVFERVRETGRQPD</sequence>
<reference evidence="2 3" key="1">
    <citation type="submission" date="2014-07" db="EMBL/GenBank/DDBJ databases">
        <authorList>
            <person name="McCorrison J."/>
            <person name="Sanka R."/>
            <person name="Torralba M."/>
            <person name="Gillis M."/>
            <person name="Haft D.H."/>
            <person name="Methe B."/>
            <person name="Sutton G."/>
            <person name="Nelson K.E."/>
        </authorList>
    </citation>
    <scope>NUCLEOTIDE SEQUENCE [LARGE SCALE GENOMIC DNA]</scope>
    <source>
        <strain evidence="2 3">DNF00450</strain>
    </source>
</reference>
<dbReference type="eggNOG" id="COG1475">
    <property type="taxonomic scope" value="Bacteria"/>
</dbReference>
<dbReference type="SUPFAM" id="SSF110849">
    <property type="entry name" value="ParB/Sulfiredoxin"/>
    <property type="match status" value="1"/>
</dbReference>